<feature type="binding site" evidence="14">
    <location>
        <position position="413"/>
    </location>
    <ligand>
        <name>Zn(2+)</name>
        <dbReference type="ChEBI" id="CHEBI:29105"/>
    </ligand>
</feature>
<keyword evidence="5 14" id="KW-0235">DNA replication</keyword>
<dbReference type="PROSITE" id="PS50172">
    <property type="entry name" value="BRCT"/>
    <property type="match status" value="1"/>
</dbReference>
<dbReference type="GO" id="GO:0046872">
    <property type="term" value="F:metal ion binding"/>
    <property type="evidence" value="ECO:0007669"/>
    <property type="project" value="UniProtKB-KW"/>
</dbReference>
<dbReference type="Pfam" id="PF00533">
    <property type="entry name" value="BRCT"/>
    <property type="match status" value="1"/>
</dbReference>
<feature type="binding site" evidence="14">
    <location>
        <position position="118"/>
    </location>
    <ligand>
        <name>NAD(+)</name>
        <dbReference type="ChEBI" id="CHEBI:57540"/>
    </ligand>
</feature>
<proteinExistence type="inferred from homology"/>
<evidence type="ECO:0000259" key="15">
    <source>
        <dbReference type="PROSITE" id="PS50172"/>
    </source>
</evidence>
<feature type="binding site" evidence="14">
    <location>
        <position position="428"/>
    </location>
    <ligand>
        <name>Zn(2+)</name>
        <dbReference type="ChEBI" id="CHEBI:29105"/>
    </ligand>
</feature>
<feature type="binding site" evidence="14">
    <location>
        <position position="316"/>
    </location>
    <ligand>
        <name>NAD(+)</name>
        <dbReference type="ChEBI" id="CHEBI:57540"/>
    </ligand>
</feature>
<evidence type="ECO:0000313" key="17">
    <source>
        <dbReference type="Proteomes" id="UP000233414"/>
    </source>
</evidence>
<dbReference type="Gene3D" id="6.20.10.30">
    <property type="match status" value="1"/>
</dbReference>
<name>A0A2N1UPB4_9BACT</name>
<dbReference type="InterPro" id="IPR010994">
    <property type="entry name" value="RuvA_2-like"/>
</dbReference>
<comment type="cofactor">
    <cofactor evidence="14">
        <name>Mg(2+)</name>
        <dbReference type="ChEBI" id="CHEBI:18420"/>
    </cofactor>
    <cofactor evidence="14">
        <name>Mn(2+)</name>
        <dbReference type="ChEBI" id="CHEBI:29035"/>
    </cofactor>
</comment>
<dbReference type="PIRSF" id="PIRSF001604">
    <property type="entry name" value="LigA"/>
    <property type="match status" value="1"/>
</dbReference>
<protein>
    <recommendedName>
        <fullName evidence="3 14">DNA ligase</fullName>
        <ecNumber evidence="2 14">6.5.1.2</ecNumber>
    </recommendedName>
    <alternativeName>
        <fullName evidence="14">Polydeoxyribonucleotide synthase [NAD(+)]</fullName>
    </alternativeName>
</protein>
<dbReference type="GO" id="GO:0003911">
    <property type="term" value="F:DNA ligase (NAD+) activity"/>
    <property type="evidence" value="ECO:0007669"/>
    <property type="project" value="UniProtKB-UniRule"/>
</dbReference>
<dbReference type="GO" id="GO:0006281">
    <property type="term" value="P:DNA repair"/>
    <property type="evidence" value="ECO:0007669"/>
    <property type="project" value="UniProtKB-KW"/>
</dbReference>
<evidence type="ECO:0000256" key="4">
    <source>
        <dbReference type="ARBA" id="ARBA00022598"/>
    </source>
</evidence>
<dbReference type="InterPro" id="IPR036420">
    <property type="entry name" value="BRCT_dom_sf"/>
</dbReference>
<dbReference type="Gene3D" id="1.10.150.20">
    <property type="entry name" value="5' to 3' exonuclease, C-terminal subdomain"/>
    <property type="match status" value="2"/>
</dbReference>
<gene>
    <name evidence="14" type="primary">ligA</name>
    <name evidence="16" type="ORF">CVV26_00605</name>
</gene>
<evidence type="ECO:0000256" key="6">
    <source>
        <dbReference type="ARBA" id="ARBA00022723"/>
    </source>
</evidence>
<evidence type="ECO:0000256" key="14">
    <source>
        <dbReference type="HAMAP-Rule" id="MF_01588"/>
    </source>
</evidence>
<comment type="caution">
    <text evidence="16">The sequence shown here is derived from an EMBL/GenBank/DDBJ whole genome shotgun (WGS) entry which is preliminary data.</text>
</comment>
<dbReference type="SMART" id="SM00532">
    <property type="entry name" value="LIGANc"/>
    <property type="match status" value="1"/>
</dbReference>
<dbReference type="Proteomes" id="UP000233414">
    <property type="component" value="Unassembled WGS sequence"/>
</dbReference>
<dbReference type="Pfam" id="PF01653">
    <property type="entry name" value="DNA_ligase_aden"/>
    <property type="match status" value="1"/>
</dbReference>
<dbReference type="EMBL" id="PGYQ01000001">
    <property type="protein sequence ID" value="PKL72746.1"/>
    <property type="molecule type" value="Genomic_DNA"/>
</dbReference>
<dbReference type="Pfam" id="PF03120">
    <property type="entry name" value="OB_DNA_ligase"/>
    <property type="match status" value="1"/>
</dbReference>
<keyword evidence="4 14" id="KW-0436">Ligase</keyword>
<keyword evidence="6 14" id="KW-0479">Metal-binding</keyword>
<dbReference type="InterPro" id="IPR001357">
    <property type="entry name" value="BRCT_dom"/>
</dbReference>
<dbReference type="CDD" id="cd00114">
    <property type="entry name" value="LIGANc"/>
    <property type="match status" value="1"/>
</dbReference>
<dbReference type="GO" id="GO:0006260">
    <property type="term" value="P:DNA replication"/>
    <property type="evidence" value="ECO:0007669"/>
    <property type="project" value="UniProtKB-KW"/>
</dbReference>
<dbReference type="Gene3D" id="3.30.470.30">
    <property type="entry name" value="DNA ligase/mRNA capping enzyme"/>
    <property type="match status" value="1"/>
</dbReference>
<feature type="active site" description="N6-AMP-lysine intermediate" evidence="14">
    <location>
        <position position="120"/>
    </location>
</feature>
<comment type="function">
    <text evidence="1 14">DNA ligase that catalyzes the formation of phosphodiester linkages between 5'-phosphoryl and 3'-hydroxyl groups in double-stranded DNA using NAD as a coenzyme and as the energy source for the reaction. It is essential for DNA replication and repair of damaged DNA.</text>
</comment>
<comment type="caution">
    <text evidence="14">Lacks conserved residue(s) required for the propagation of feature annotation.</text>
</comment>
<dbReference type="InterPro" id="IPR012340">
    <property type="entry name" value="NA-bd_OB-fold"/>
</dbReference>
<dbReference type="PROSITE" id="PS01056">
    <property type="entry name" value="DNA_LIGASE_N2"/>
    <property type="match status" value="1"/>
</dbReference>
<dbReference type="EC" id="6.5.1.2" evidence="2 14"/>
<evidence type="ECO:0000256" key="5">
    <source>
        <dbReference type="ARBA" id="ARBA00022705"/>
    </source>
</evidence>
<sequence length="713" mass="82320">MSKQEIKQRIENLKKEINYHRYLYHVLDQQEISDAALDSLKHELEKLEQENPEFITFDSPTQRMGGQPLGKFKKLKHKIRQWSFNDAFDSQEIFDWEIRNKKFLEKQERNNFIDYLCELKIDGLHVILTYKKGIFVAGATRGDGKVGEDVTQNLKTIESIPLKLEEPINIMVEGEIWMSKKVFQELNKKRKEKAEPEFANPRNAAAGTIRQLDSKIVAQRKLDCFVYDLVWQEDGNLPISQKEELKTLKKLGFKVNPYYQYCENVEQIIKYWEKWKEKKEAQNYWIDGIVIKINERKNQEALGYTGKAPRWAIAFKFPAEQTTTIVENIIIQIGRTGVLTPVAVLKPVKVMGTIVSRATLHNEDEIRRLDIRIGDTVIIQKAGDVIPDIVQVLLKLRKGKEKKFEMPIKCPICNSDIKKIEGEVAHYCVNQNCFAQQKEKIIHFISKKGFNIDGMGEKIVEQLMSKGLVETPADIFKLTREDLEPLERFAEKSSQNLIKAIQESKKIYLAKFIFALGIRHIGEETATLLSKQILEKLKENGAFLMDIEGVKGFSNTFKAPLIKGVGGFSNTINLLNLLCQRDLKKEDLEKINGVGIKMVESIQEWFKNKKNIELLKEFDQLGIEIIYPIVLVEKKFILENKSFVLTGELESMTRDEAKEKIKSLHGKISNSVSKKTDYMVLGKHPGSKYEKAKELGVKIINEKEFEEILNNLY</sequence>
<accession>A0A2N1UPB4</accession>
<dbReference type="Gene3D" id="3.40.50.10190">
    <property type="entry name" value="BRCT domain"/>
    <property type="match status" value="1"/>
</dbReference>
<keyword evidence="11 14" id="KW-0234">DNA repair</keyword>
<dbReference type="AlphaFoldDB" id="A0A2N1UPB4"/>
<dbReference type="FunFam" id="3.30.470.30:FF:000001">
    <property type="entry name" value="DNA ligase"/>
    <property type="match status" value="1"/>
</dbReference>
<evidence type="ECO:0000256" key="2">
    <source>
        <dbReference type="ARBA" id="ARBA00012722"/>
    </source>
</evidence>
<dbReference type="FunFam" id="1.10.150.20:FF:000007">
    <property type="entry name" value="DNA ligase"/>
    <property type="match status" value="1"/>
</dbReference>
<evidence type="ECO:0000256" key="7">
    <source>
        <dbReference type="ARBA" id="ARBA00022763"/>
    </source>
</evidence>
<evidence type="ECO:0000256" key="1">
    <source>
        <dbReference type="ARBA" id="ARBA00004067"/>
    </source>
</evidence>
<dbReference type="Gene3D" id="2.40.50.140">
    <property type="entry name" value="Nucleic acid-binding proteins"/>
    <property type="match status" value="1"/>
</dbReference>
<dbReference type="InterPro" id="IPR013839">
    <property type="entry name" value="DNAligase_adenylation"/>
</dbReference>
<keyword evidence="8 14" id="KW-0862">Zinc</keyword>
<dbReference type="SUPFAM" id="SSF50249">
    <property type="entry name" value="Nucleic acid-binding proteins"/>
    <property type="match status" value="1"/>
</dbReference>
<evidence type="ECO:0000256" key="3">
    <source>
        <dbReference type="ARBA" id="ARBA00013308"/>
    </source>
</evidence>
<keyword evidence="7 14" id="KW-0227">DNA damage</keyword>
<reference evidence="16 17" key="1">
    <citation type="journal article" date="2017" name="ISME J.">
        <title>Potential for microbial H2 and metal transformations associated with novel bacteria and archaea in deep terrestrial subsurface sediments.</title>
        <authorList>
            <person name="Hernsdorf A.W."/>
            <person name="Amano Y."/>
            <person name="Miyakawa K."/>
            <person name="Ise K."/>
            <person name="Suzuki Y."/>
            <person name="Anantharaman K."/>
            <person name="Probst A."/>
            <person name="Burstein D."/>
            <person name="Thomas B.C."/>
            <person name="Banfield J.F."/>
        </authorList>
    </citation>
    <scope>NUCLEOTIDE SEQUENCE [LARGE SCALE GENOMIC DNA]</scope>
    <source>
        <strain evidence="16">HGW-Kuenenbacteria-1</strain>
    </source>
</reference>
<keyword evidence="10 14" id="KW-0520">NAD</keyword>
<evidence type="ECO:0000256" key="9">
    <source>
        <dbReference type="ARBA" id="ARBA00022842"/>
    </source>
</evidence>
<dbReference type="SUPFAM" id="SSF47781">
    <property type="entry name" value="RuvA domain 2-like"/>
    <property type="match status" value="1"/>
</dbReference>
<evidence type="ECO:0000256" key="8">
    <source>
        <dbReference type="ARBA" id="ARBA00022833"/>
    </source>
</evidence>
<dbReference type="NCBIfam" id="NF005932">
    <property type="entry name" value="PRK07956.1"/>
    <property type="match status" value="1"/>
</dbReference>
<dbReference type="Gene3D" id="1.10.287.610">
    <property type="entry name" value="Helix hairpin bin"/>
    <property type="match status" value="1"/>
</dbReference>
<evidence type="ECO:0000256" key="12">
    <source>
        <dbReference type="ARBA" id="ARBA00034005"/>
    </source>
</evidence>
<dbReference type="SMART" id="SM00292">
    <property type="entry name" value="BRCT"/>
    <property type="match status" value="1"/>
</dbReference>
<dbReference type="InterPro" id="IPR004149">
    <property type="entry name" value="Znf_DNAligase_C4"/>
</dbReference>
<comment type="similarity">
    <text evidence="13 14">Belongs to the NAD-dependent DNA ligase family. LigA subfamily.</text>
</comment>
<feature type="binding site" evidence="14">
    <location>
        <position position="292"/>
    </location>
    <ligand>
        <name>NAD(+)</name>
        <dbReference type="ChEBI" id="CHEBI:57540"/>
    </ligand>
</feature>
<feature type="binding site" evidence="14">
    <location>
        <begin position="83"/>
        <end position="84"/>
    </location>
    <ligand>
        <name>NAD(+)</name>
        <dbReference type="ChEBI" id="CHEBI:57540"/>
    </ligand>
</feature>
<feature type="domain" description="BRCT" evidence="15">
    <location>
        <begin position="633"/>
        <end position="713"/>
    </location>
</feature>
<dbReference type="SUPFAM" id="SSF56091">
    <property type="entry name" value="DNA ligase/mRNA capping enzyme, catalytic domain"/>
    <property type="match status" value="1"/>
</dbReference>
<dbReference type="HAMAP" id="MF_01588">
    <property type="entry name" value="DNA_ligase_A"/>
    <property type="match status" value="1"/>
</dbReference>
<comment type="catalytic activity">
    <reaction evidence="12 14">
        <text>NAD(+) + (deoxyribonucleotide)n-3'-hydroxyl + 5'-phospho-(deoxyribonucleotide)m = (deoxyribonucleotide)n+m + AMP + beta-nicotinamide D-nucleotide.</text>
        <dbReference type="EC" id="6.5.1.2"/>
    </reaction>
</comment>
<dbReference type="InterPro" id="IPR033136">
    <property type="entry name" value="DNA_ligase_CS"/>
</dbReference>
<dbReference type="PANTHER" id="PTHR23389:SF9">
    <property type="entry name" value="DNA LIGASE"/>
    <property type="match status" value="1"/>
</dbReference>
<dbReference type="Pfam" id="PF14520">
    <property type="entry name" value="HHH_5"/>
    <property type="match status" value="1"/>
</dbReference>
<organism evidence="16 17">
    <name type="scientific">Candidatus Kuenenbacteria bacterium HGW-Kuenenbacteria-1</name>
    <dbReference type="NCBI Taxonomy" id="2013812"/>
    <lineage>
        <taxon>Bacteria</taxon>
        <taxon>Candidatus Kueneniibacteriota</taxon>
    </lineage>
</organism>
<evidence type="ECO:0000313" key="16">
    <source>
        <dbReference type="EMBL" id="PKL72746.1"/>
    </source>
</evidence>
<keyword evidence="9 14" id="KW-0460">Magnesium</keyword>
<dbReference type="PANTHER" id="PTHR23389">
    <property type="entry name" value="CHROMOSOME TRANSMISSION FIDELITY FACTOR 18"/>
    <property type="match status" value="1"/>
</dbReference>
<dbReference type="SUPFAM" id="SSF52113">
    <property type="entry name" value="BRCT domain"/>
    <property type="match status" value="1"/>
</dbReference>
<dbReference type="InterPro" id="IPR004150">
    <property type="entry name" value="NAD_DNA_ligase_OB"/>
</dbReference>
<keyword evidence="14" id="KW-0464">Manganese</keyword>
<evidence type="ECO:0000256" key="13">
    <source>
        <dbReference type="ARBA" id="ARBA00060881"/>
    </source>
</evidence>
<dbReference type="InterPro" id="IPR001679">
    <property type="entry name" value="DNA_ligase"/>
</dbReference>
<feature type="binding site" evidence="14">
    <location>
        <position position="141"/>
    </location>
    <ligand>
        <name>NAD(+)</name>
        <dbReference type="ChEBI" id="CHEBI:57540"/>
    </ligand>
</feature>
<dbReference type="CDD" id="cd17748">
    <property type="entry name" value="BRCT_DNA_ligase_like"/>
    <property type="match status" value="1"/>
</dbReference>
<feature type="binding site" evidence="14">
    <location>
        <position position="433"/>
    </location>
    <ligand>
        <name>Zn(2+)</name>
        <dbReference type="ChEBI" id="CHEBI:29105"/>
    </ligand>
</feature>
<evidence type="ECO:0000256" key="11">
    <source>
        <dbReference type="ARBA" id="ARBA00023204"/>
    </source>
</evidence>
<dbReference type="InterPro" id="IPR013840">
    <property type="entry name" value="DNAligase_N"/>
</dbReference>
<dbReference type="GO" id="GO:0005829">
    <property type="term" value="C:cytosol"/>
    <property type="evidence" value="ECO:0007669"/>
    <property type="project" value="TreeGrafter"/>
</dbReference>
<dbReference type="FunFam" id="2.40.50.140:FF:000012">
    <property type="entry name" value="DNA ligase"/>
    <property type="match status" value="1"/>
</dbReference>
<dbReference type="NCBIfam" id="TIGR00575">
    <property type="entry name" value="dnlj"/>
    <property type="match status" value="1"/>
</dbReference>
<feature type="binding site" evidence="14">
    <location>
        <position position="410"/>
    </location>
    <ligand>
        <name>Zn(2+)</name>
        <dbReference type="ChEBI" id="CHEBI:29105"/>
    </ligand>
</feature>
<evidence type="ECO:0000256" key="10">
    <source>
        <dbReference type="ARBA" id="ARBA00023027"/>
    </source>
</evidence>
<feature type="binding site" evidence="14">
    <location>
        <position position="175"/>
    </location>
    <ligand>
        <name>NAD(+)</name>
        <dbReference type="ChEBI" id="CHEBI:57540"/>
    </ligand>
</feature>
<dbReference type="Pfam" id="PF03119">
    <property type="entry name" value="DNA_ligase_ZBD"/>
    <property type="match status" value="1"/>
</dbReference>